<dbReference type="RefSeq" id="WP_192779319.1">
    <property type="nucleotide sequence ID" value="NZ_BAAASY010000018.1"/>
</dbReference>
<dbReference type="Proteomes" id="UP000661607">
    <property type="component" value="Unassembled WGS sequence"/>
</dbReference>
<evidence type="ECO:0000313" key="1">
    <source>
        <dbReference type="EMBL" id="MBE1565037.1"/>
    </source>
</evidence>
<evidence type="ECO:0000313" key="2">
    <source>
        <dbReference type="Proteomes" id="UP000661607"/>
    </source>
</evidence>
<dbReference type="InterPro" id="IPR011048">
    <property type="entry name" value="Haem_d1_sf"/>
</dbReference>
<dbReference type="EMBL" id="JADBEF010000001">
    <property type="protein sequence ID" value="MBE1565037.1"/>
    <property type="molecule type" value="Genomic_DNA"/>
</dbReference>
<accession>A0ABR9KSL9</accession>
<keyword evidence="2" id="KW-1185">Reference proteome</keyword>
<gene>
    <name evidence="1" type="ORF">H4W81_007816</name>
</gene>
<dbReference type="InterPro" id="IPR015943">
    <property type="entry name" value="WD40/YVTN_repeat-like_dom_sf"/>
</dbReference>
<protein>
    <submittedName>
        <fullName evidence="1">Uncharacterized protein</fullName>
    </submittedName>
</protein>
<reference evidence="1 2" key="1">
    <citation type="submission" date="2020-10" db="EMBL/GenBank/DDBJ databases">
        <title>Sequencing the genomes of 1000 actinobacteria strains.</title>
        <authorList>
            <person name="Klenk H.-P."/>
        </authorList>
    </citation>
    <scope>NUCLEOTIDE SEQUENCE [LARGE SCALE GENOMIC DNA]</scope>
    <source>
        <strain evidence="1 2">DSM 43748</strain>
    </source>
</reference>
<name>A0ABR9KSL9_9ACTN</name>
<dbReference type="Gene3D" id="2.130.10.10">
    <property type="entry name" value="YVTN repeat-like/Quinoprotein amine dehydrogenase"/>
    <property type="match status" value="1"/>
</dbReference>
<dbReference type="SUPFAM" id="SSF51004">
    <property type="entry name" value="C-terminal (heme d1) domain of cytochrome cd1-nitrite reductase"/>
    <property type="match status" value="1"/>
</dbReference>
<organism evidence="1 2">
    <name type="scientific">Nonomuraea africana</name>
    <dbReference type="NCBI Taxonomy" id="46171"/>
    <lineage>
        <taxon>Bacteria</taxon>
        <taxon>Bacillati</taxon>
        <taxon>Actinomycetota</taxon>
        <taxon>Actinomycetes</taxon>
        <taxon>Streptosporangiales</taxon>
        <taxon>Streptosporangiaceae</taxon>
        <taxon>Nonomuraea</taxon>
    </lineage>
</organism>
<proteinExistence type="predicted"/>
<sequence>MLVPLLAAGSFLLGAGLPGGAPSAGSFLLGAALPGGVRSAEPVRYAGLTSCPGANGKRHICGPWRLWLRGGRTLSLRDAQIRSLDARGREEAQRAPIAVDPYGRHVAYFTTANRRLVVRNVASGKLTRIPGTAGRLPSGLRMADVELRVGPEGRYLVLDPTRSTQRGVSLIEVATGKTWTLPHYASVQGFSPDGRLLRVILDMEETAVYRPGGAVPSGGVTLTGWGALTSDGATLAGAAREGSRVVVRFYATSNAMESRTPVRVKVPATENPRMLRWDSGARMTLLTLDEPRTFVARTVNAGSGAARVVDRFTVGKHTWDVHLAGA</sequence>
<comment type="caution">
    <text evidence="1">The sequence shown here is derived from an EMBL/GenBank/DDBJ whole genome shotgun (WGS) entry which is preliminary data.</text>
</comment>